<accession>A0A5B7IYG0</accession>
<organism evidence="1 2">
    <name type="scientific">Portunus trituberculatus</name>
    <name type="common">Swimming crab</name>
    <name type="synonym">Neptunus trituberculatus</name>
    <dbReference type="NCBI Taxonomy" id="210409"/>
    <lineage>
        <taxon>Eukaryota</taxon>
        <taxon>Metazoa</taxon>
        <taxon>Ecdysozoa</taxon>
        <taxon>Arthropoda</taxon>
        <taxon>Crustacea</taxon>
        <taxon>Multicrustacea</taxon>
        <taxon>Malacostraca</taxon>
        <taxon>Eumalacostraca</taxon>
        <taxon>Eucarida</taxon>
        <taxon>Decapoda</taxon>
        <taxon>Pleocyemata</taxon>
        <taxon>Brachyura</taxon>
        <taxon>Eubrachyura</taxon>
        <taxon>Portunoidea</taxon>
        <taxon>Portunidae</taxon>
        <taxon>Portuninae</taxon>
        <taxon>Portunus</taxon>
    </lineage>
</organism>
<name>A0A5B7IYG0_PORTR</name>
<evidence type="ECO:0000313" key="2">
    <source>
        <dbReference type="Proteomes" id="UP000324222"/>
    </source>
</evidence>
<protein>
    <submittedName>
        <fullName evidence="1">Uncharacterized protein</fullName>
    </submittedName>
</protein>
<keyword evidence="2" id="KW-1185">Reference proteome</keyword>
<comment type="caution">
    <text evidence="1">The sequence shown here is derived from an EMBL/GenBank/DDBJ whole genome shotgun (WGS) entry which is preliminary data.</text>
</comment>
<reference evidence="1 2" key="1">
    <citation type="submission" date="2019-05" db="EMBL/GenBank/DDBJ databases">
        <title>Another draft genome of Portunus trituberculatus and its Hox gene families provides insights of decapod evolution.</title>
        <authorList>
            <person name="Jeong J.-H."/>
            <person name="Song I."/>
            <person name="Kim S."/>
            <person name="Choi T."/>
            <person name="Kim D."/>
            <person name="Ryu S."/>
            <person name="Kim W."/>
        </authorList>
    </citation>
    <scope>NUCLEOTIDE SEQUENCE [LARGE SCALE GENOMIC DNA]</scope>
    <source>
        <tissue evidence="1">Muscle</tissue>
    </source>
</reference>
<evidence type="ECO:0000313" key="1">
    <source>
        <dbReference type="EMBL" id="MPC89550.1"/>
    </source>
</evidence>
<dbReference type="Proteomes" id="UP000324222">
    <property type="component" value="Unassembled WGS sequence"/>
</dbReference>
<gene>
    <name evidence="1" type="ORF">E2C01_084503</name>
</gene>
<dbReference type="EMBL" id="VSRR010081392">
    <property type="protein sequence ID" value="MPC89550.1"/>
    <property type="molecule type" value="Genomic_DNA"/>
</dbReference>
<proteinExistence type="predicted"/>
<sequence length="65" mass="6897">MVSWALKNASPATGGNINISPLRTAIKTAFESNSELESIATYSFDLKTASPPNGTNNCRNHSLGE</sequence>
<dbReference type="AlphaFoldDB" id="A0A5B7IYG0"/>